<reference evidence="1" key="1">
    <citation type="submission" date="2021-12" db="EMBL/GenBank/DDBJ databases">
        <authorList>
            <person name="Cha I.-T."/>
            <person name="Lee K.-E."/>
            <person name="Park S.-J."/>
        </authorList>
    </citation>
    <scope>NUCLEOTIDE SEQUENCE</scope>
    <source>
        <strain evidence="1">YSM-43</strain>
    </source>
</reference>
<sequence length="150" mass="17441">MKKIHILIIFFTLYNCSSTTTTIPNKLDSIYIINAKNFAFTQFESCSTGNYIPITNKIATPNFARKLTINNLAESCVKINDRFGTLLNLEIQQALIYKKTLIYRFKATYSKIKHNPEIRVYSTLEHKYSGLIIKPKYLEKYTPFKPETKI</sequence>
<keyword evidence="2" id="KW-1185">Reference proteome</keyword>
<proteinExistence type="predicted"/>
<gene>
    <name evidence="1" type="ORF">LXD69_09320</name>
</gene>
<evidence type="ECO:0000313" key="2">
    <source>
        <dbReference type="Proteomes" id="UP000830454"/>
    </source>
</evidence>
<protein>
    <recommendedName>
        <fullName evidence="3">Lipoprotein</fullName>
    </recommendedName>
</protein>
<dbReference type="Proteomes" id="UP000830454">
    <property type="component" value="Chromosome"/>
</dbReference>
<evidence type="ECO:0000313" key="1">
    <source>
        <dbReference type="EMBL" id="UOX32253.1"/>
    </source>
</evidence>
<evidence type="ECO:0008006" key="3">
    <source>
        <dbReference type="Google" id="ProtNLM"/>
    </source>
</evidence>
<dbReference type="EMBL" id="CP090145">
    <property type="protein sequence ID" value="UOX32253.1"/>
    <property type="molecule type" value="Genomic_DNA"/>
</dbReference>
<accession>A0ABY4HHS0</accession>
<dbReference type="RefSeq" id="WP_246914802.1">
    <property type="nucleotide sequence ID" value="NZ_CP090145.1"/>
</dbReference>
<organism evidence="1 2">
    <name type="scientific">Flavobacterium sediminilitoris</name>
    <dbReference type="NCBI Taxonomy" id="2024526"/>
    <lineage>
        <taxon>Bacteria</taxon>
        <taxon>Pseudomonadati</taxon>
        <taxon>Bacteroidota</taxon>
        <taxon>Flavobacteriia</taxon>
        <taxon>Flavobacteriales</taxon>
        <taxon>Flavobacteriaceae</taxon>
        <taxon>Flavobacterium</taxon>
    </lineage>
</organism>
<reference evidence="1" key="2">
    <citation type="submission" date="2022-04" db="EMBL/GenBank/DDBJ databases">
        <title>Complete Genome Sequence of Flavobacterium sediminilitoris YSM-43, Isolated from a Tidal Sediment.</title>
        <authorList>
            <person name="Lee P.A."/>
        </authorList>
    </citation>
    <scope>NUCLEOTIDE SEQUENCE</scope>
    <source>
        <strain evidence="1">YSM-43</strain>
    </source>
</reference>
<name>A0ABY4HHS0_9FLAO</name>